<dbReference type="EMBL" id="CABVLY010000004">
    <property type="protein sequence ID" value="VVU48913.1"/>
    <property type="molecule type" value="Genomic_DNA"/>
</dbReference>
<dbReference type="RefSeq" id="WP_174925726.1">
    <property type="nucleotide sequence ID" value="NZ_CABVLY010000004.1"/>
</dbReference>
<reference evidence="1 4" key="2">
    <citation type="submission" date="2021-02" db="EMBL/GenBank/DDBJ databases">
        <title>Draft genome of the type strains Burkholderia anthina DSM16086.</title>
        <authorList>
            <person name="Hertel R."/>
            <person name="Meissner J."/>
            <person name="Poehlein A."/>
            <person name="Daniel R."/>
            <person name="Commichau F.M."/>
        </authorList>
    </citation>
    <scope>NUCLEOTIDE SEQUENCE [LARGE SCALE GENOMIC DNA]</scope>
    <source>
        <strain evidence="1 4">DSM 16086</strain>
    </source>
</reference>
<accession>A0A6P2G5I4</accession>
<dbReference type="Proteomes" id="UP000755577">
    <property type="component" value="Unassembled WGS sequence"/>
</dbReference>
<gene>
    <name evidence="2" type="ORF">BAN20980_01612</name>
    <name evidence="1" type="ORF">JQK92_22760</name>
</gene>
<evidence type="ECO:0000313" key="3">
    <source>
        <dbReference type="Proteomes" id="UP000494201"/>
    </source>
</evidence>
<evidence type="ECO:0000313" key="4">
    <source>
        <dbReference type="Proteomes" id="UP000755577"/>
    </source>
</evidence>
<dbReference type="Proteomes" id="UP000494201">
    <property type="component" value="Unassembled WGS sequence"/>
</dbReference>
<organism evidence="2 3">
    <name type="scientific">Burkholderia anthina</name>
    <dbReference type="NCBI Taxonomy" id="179879"/>
    <lineage>
        <taxon>Bacteria</taxon>
        <taxon>Pseudomonadati</taxon>
        <taxon>Pseudomonadota</taxon>
        <taxon>Betaproteobacteria</taxon>
        <taxon>Burkholderiales</taxon>
        <taxon>Burkholderiaceae</taxon>
        <taxon>Burkholderia</taxon>
        <taxon>Burkholderia cepacia complex</taxon>
    </lineage>
</organism>
<reference evidence="2 3" key="1">
    <citation type="submission" date="2019-09" db="EMBL/GenBank/DDBJ databases">
        <authorList>
            <person name="Depoorter E."/>
        </authorList>
    </citation>
    <scope>NUCLEOTIDE SEQUENCE [LARGE SCALE GENOMIC DNA]</scope>
    <source>
        <strain evidence="2">LMG 20980</strain>
    </source>
</reference>
<protein>
    <submittedName>
        <fullName evidence="2">Uncharacterized protein</fullName>
    </submittedName>
</protein>
<evidence type="ECO:0000313" key="1">
    <source>
        <dbReference type="EMBL" id="MBM2769242.1"/>
    </source>
</evidence>
<dbReference type="EMBL" id="JAFCIQ010000018">
    <property type="protein sequence ID" value="MBM2769242.1"/>
    <property type="molecule type" value="Genomic_DNA"/>
</dbReference>
<evidence type="ECO:0000313" key="2">
    <source>
        <dbReference type="EMBL" id="VVU48913.1"/>
    </source>
</evidence>
<sequence>MSGQRVFTLAKGVDDQGEVDEGDGHQIGFVEAREDAMNWHCRSSSGGERAQGRALRHRSDIFLT</sequence>
<keyword evidence="4" id="KW-1185">Reference proteome</keyword>
<proteinExistence type="predicted"/>
<dbReference type="AlphaFoldDB" id="A0A6P2G5I4"/>
<name>A0A6P2G5I4_9BURK</name>
<dbReference type="GeneID" id="56499647"/>